<feature type="chain" id="PRO_5031514434" evidence="1">
    <location>
        <begin position="31"/>
        <end position="277"/>
    </location>
</feature>
<name>A0A7W4INQ5_9PROT</name>
<evidence type="ECO:0000313" key="2">
    <source>
        <dbReference type="EMBL" id="MBB2166203.1"/>
    </source>
</evidence>
<dbReference type="RefSeq" id="WP_182977204.1">
    <property type="nucleotide sequence ID" value="NZ_JABEQO010000027.1"/>
</dbReference>
<dbReference type="AlphaFoldDB" id="A0A7W4INQ5"/>
<reference evidence="2 3" key="1">
    <citation type="submission" date="2020-04" db="EMBL/GenBank/DDBJ databases">
        <title>Description of novel Gluconacetobacter.</title>
        <authorList>
            <person name="Sombolestani A."/>
        </authorList>
    </citation>
    <scope>NUCLEOTIDE SEQUENCE [LARGE SCALE GENOMIC DNA]</scope>
    <source>
        <strain evidence="2 3">LMG 1731</strain>
    </source>
</reference>
<protein>
    <submittedName>
        <fullName evidence="2">Uncharacterized protein</fullName>
    </submittedName>
</protein>
<proteinExistence type="predicted"/>
<organism evidence="2 3">
    <name type="scientific">Gluconacetobacter dulcium</name>
    <dbReference type="NCBI Taxonomy" id="2729096"/>
    <lineage>
        <taxon>Bacteria</taxon>
        <taxon>Pseudomonadati</taxon>
        <taxon>Pseudomonadota</taxon>
        <taxon>Alphaproteobacteria</taxon>
        <taxon>Acetobacterales</taxon>
        <taxon>Acetobacteraceae</taxon>
        <taxon>Gluconacetobacter</taxon>
    </lineage>
</organism>
<evidence type="ECO:0000256" key="1">
    <source>
        <dbReference type="SAM" id="SignalP"/>
    </source>
</evidence>
<evidence type="ECO:0000313" key="3">
    <source>
        <dbReference type="Proteomes" id="UP000561077"/>
    </source>
</evidence>
<accession>A0A7W4INQ5</accession>
<comment type="caution">
    <text evidence="2">The sequence shown here is derived from an EMBL/GenBank/DDBJ whole genome shotgun (WGS) entry which is preliminary data.</text>
</comment>
<gene>
    <name evidence="2" type="ORF">HLH26_17055</name>
</gene>
<keyword evidence="1" id="KW-0732">Signal</keyword>
<feature type="signal peptide" evidence="1">
    <location>
        <begin position="1"/>
        <end position="30"/>
    </location>
</feature>
<dbReference type="EMBL" id="JABEQO010000027">
    <property type="protein sequence ID" value="MBB2166203.1"/>
    <property type="molecule type" value="Genomic_DNA"/>
</dbReference>
<sequence length="277" mass="30199">MCRCEHVAAWRWWRTASWGCVFFLALTALAASARADDGAPFSALDLTGPFGTASRWTLTATRGGPTPDPSGLDPSIPGVMTMCLQTSARPGCARDLLDAPPVHPGDDPVWSTTRKVDRVAILSLPVGKRLLVETSGPHSANNSHWILTQVLAYDRGADRFRSLFARAVGSNHNQEIRVIEHGPLASDIVMVEPTADAPYGYWITVFGQASTIYRPELRFRSATHYGDGNPLAVIDAEMPNILRRLGKPDPLPRASAACPMPHLHDGALWCTRPEETR</sequence>
<dbReference type="Proteomes" id="UP000561077">
    <property type="component" value="Unassembled WGS sequence"/>
</dbReference>